<feature type="modified residue" description="4-aspartylphosphate" evidence="1">
    <location>
        <position position="402"/>
    </location>
</feature>
<dbReference type="SUPFAM" id="SSF53850">
    <property type="entry name" value="Periplasmic binding protein-like II"/>
    <property type="match status" value="1"/>
</dbReference>
<dbReference type="SUPFAM" id="SSF52172">
    <property type="entry name" value="CheY-like"/>
    <property type="match status" value="1"/>
</dbReference>
<organism evidence="3">
    <name type="scientific">Vecturithrix granuli</name>
    <dbReference type="NCBI Taxonomy" id="1499967"/>
    <lineage>
        <taxon>Bacteria</taxon>
        <taxon>Candidatus Moduliflexota</taxon>
        <taxon>Candidatus Vecturitrichia</taxon>
        <taxon>Candidatus Vecturitrichales</taxon>
        <taxon>Candidatus Vecturitrichaceae</taxon>
        <taxon>Candidatus Vecturithrix</taxon>
    </lineage>
</organism>
<evidence type="ECO:0000259" key="2">
    <source>
        <dbReference type="PROSITE" id="PS50110"/>
    </source>
</evidence>
<dbReference type="InterPro" id="IPR015168">
    <property type="entry name" value="SsuA/THI5"/>
</dbReference>
<dbReference type="InterPro" id="IPR011006">
    <property type="entry name" value="CheY-like_superfamily"/>
</dbReference>
<protein>
    <submittedName>
        <fullName evidence="3">Nitrate/sulfonate/bicarbonate ABC transporter substrate-binding protein</fullName>
    </submittedName>
</protein>
<dbReference type="PANTHER" id="PTHR43228">
    <property type="entry name" value="TWO-COMPONENT RESPONSE REGULATOR"/>
    <property type="match status" value="1"/>
</dbReference>
<dbReference type="InterPro" id="IPR052048">
    <property type="entry name" value="ST_Response_Regulator"/>
</dbReference>
<dbReference type="Gene3D" id="3.40.190.10">
    <property type="entry name" value="Periplasmic binding protein-like II"/>
    <property type="match status" value="2"/>
</dbReference>
<dbReference type="STRING" id="1499967.U27_01983"/>
<dbReference type="PANTHER" id="PTHR43228:SF1">
    <property type="entry name" value="TWO-COMPONENT RESPONSE REGULATOR ARR22"/>
    <property type="match status" value="1"/>
</dbReference>
<accession>A0A0S6W687</accession>
<dbReference type="Proteomes" id="UP000030661">
    <property type="component" value="Unassembled WGS sequence"/>
</dbReference>
<sequence>MEQMLIAWGTKNLNTSAQLVLAKRLGFFRQEGIQIQCRLFPSEEDLFKAFTTMQEKPLIWVQTAPDIFRLQASGFPIRIIAPLADISASYQVILRENAGIVLPGDLEGRKIGIVRDSLIDLMFRNMARDFSLDLGSMEFINAAPVRQLELFAAGQLDVVACWEPWASQACYMGGHFYFSGLFSKIPGHEGPVNWLTGQSLLATYADHLHADREQLFSCLKAIKKATDYLNTTVQKAVSILSDLLSLEHDELAELLQKNLYSMKMDETFQIGLSSARDLFTTSALEHVPAMTELYTAELLAQLDASLVSQTVQSSCLPSQGSASSQQSQILAEGNIYYAMQARIQRSRSVPLRYIIVDDTRVVLDVFATIVDMLDGQVVGTASTGAEGVVLYVDQLPDVVVMDISMPDMNGIEAIKSIFKINPAANVIVISGNDYEEIRQRVFELGVKVFIGKPFHVEQILTILHRLLS</sequence>
<dbReference type="Gene3D" id="3.40.50.2300">
    <property type="match status" value="1"/>
</dbReference>
<dbReference type="HOGENOM" id="CLU_536048_0_0_0"/>
<keyword evidence="1" id="KW-0597">Phosphoprotein</keyword>
<dbReference type="EMBL" id="DF820463">
    <property type="protein sequence ID" value="GAK55152.1"/>
    <property type="molecule type" value="Genomic_DNA"/>
</dbReference>
<dbReference type="SMART" id="SM00448">
    <property type="entry name" value="REC"/>
    <property type="match status" value="1"/>
</dbReference>
<gene>
    <name evidence="3" type="ORF">U27_01983</name>
</gene>
<dbReference type="InterPro" id="IPR001789">
    <property type="entry name" value="Sig_transdc_resp-reg_receiver"/>
</dbReference>
<dbReference type="Pfam" id="PF00072">
    <property type="entry name" value="Response_reg"/>
    <property type="match status" value="1"/>
</dbReference>
<evidence type="ECO:0000313" key="3">
    <source>
        <dbReference type="EMBL" id="GAK55152.1"/>
    </source>
</evidence>
<dbReference type="eggNOG" id="COG2201">
    <property type="taxonomic scope" value="Bacteria"/>
</dbReference>
<proteinExistence type="predicted"/>
<dbReference type="Pfam" id="PF09084">
    <property type="entry name" value="NMT1"/>
    <property type="match status" value="1"/>
</dbReference>
<evidence type="ECO:0000313" key="4">
    <source>
        <dbReference type="Proteomes" id="UP000030661"/>
    </source>
</evidence>
<dbReference type="eggNOG" id="COG0715">
    <property type="taxonomic scope" value="Bacteria"/>
</dbReference>
<dbReference type="GO" id="GO:0000160">
    <property type="term" value="P:phosphorelay signal transduction system"/>
    <property type="evidence" value="ECO:0007669"/>
    <property type="project" value="InterPro"/>
</dbReference>
<reference evidence="3" key="1">
    <citation type="journal article" date="2015" name="PeerJ">
        <title>First genomic representation of candidate bacterial phylum KSB3 points to enhanced environmental sensing as a trigger of wastewater bulking.</title>
        <authorList>
            <person name="Sekiguchi Y."/>
            <person name="Ohashi A."/>
            <person name="Parks D.H."/>
            <person name="Yamauchi T."/>
            <person name="Tyson G.W."/>
            <person name="Hugenholtz P."/>
        </authorList>
    </citation>
    <scope>NUCLEOTIDE SEQUENCE [LARGE SCALE GENOMIC DNA]</scope>
</reference>
<evidence type="ECO:0000256" key="1">
    <source>
        <dbReference type="PROSITE-ProRule" id="PRU00169"/>
    </source>
</evidence>
<dbReference type="AlphaFoldDB" id="A0A0S6W687"/>
<name>A0A0S6W687_VECG1</name>
<keyword evidence="4" id="KW-1185">Reference proteome</keyword>
<dbReference type="PROSITE" id="PS50110">
    <property type="entry name" value="RESPONSE_REGULATORY"/>
    <property type="match status" value="1"/>
</dbReference>
<feature type="domain" description="Response regulatory" evidence="2">
    <location>
        <begin position="352"/>
        <end position="467"/>
    </location>
</feature>